<organism evidence="2 3">
    <name type="scientific">Ditylenchus destructor</name>
    <dbReference type="NCBI Taxonomy" id="166010"/>
    <lineage>
        <taxon>Eukaryota</taxon>
        <taxon>Metazoa</taxon>
        <taxon>Ecdysozoa</taxon>
        <taxon>Nematoda</taxon>
        <taxon>Chromadorea</taxon>
        <taxon>Rhabditida</taxon>
        <taxon>Tylenchina</taxon>
        <taxon>Tylenchomorpha</taxon>
        <taxon>Sphaerularioidea</taxon>
        <taxon>Anguinidae</taxon>
        <taxon>Anguininae</taxon>
        <taxon>Ditylenchus</taxon>
    </lineage>
</organism>
<dbReference type="Proteomes" id="UP001201812">
    <property type="component" value="Unassembled WGS sequence"/>
</dbReference>
<evidence type="ECO:0000313" key="2">
    <source>
        <dbReference type="EMBL" id="KAI1714316.1"/>
    </source>
</evidence>
<keyword evidence="3" id="KW-1185">Reference proteome</keyword>
<dbReference type="EMBL" id="JAKKPZ010000013">
    <property type="protein sequence ID" value="KAI1714316.1"/>
    <property type="molecule type" value="Genomic_DNA"/>
</dbReference>
<sequence length="448" mass="50533">MAADDSSSAKFEFRIEDFPKFVKNKYKKCSECKNIGQFICSLTASAKYVQNSGRTCLFVKLNQSKKAICASEGNFVVATVCLKSRAKTTSPKIKMVEGSYQTLGFVEPILEPSNGYLTGDQAIVLDVEFVDNKNRATNEISLVVPDVVEWTSFPFTASKLKSGDIELANAKWYLLASITKEQGKPAAVSLYLHCSPVQATSADWSCVCSANFFVKSSKDTKVTRSIFNMFNNKANRVGFPSFINTKVLLRESNGYKTKEGSVEFIVQLIRVEPLTIELDPIAQTFFTDLEGQIPLNGTLLINNCQVKVNKELLAEYSPFFKSLFFSDFQEKTMSEIPVEDVEENEFKELLWVLYPRYRPVIERNVKFLLRLGDRFQIDCVMNACERYLLASWSSKKYKDMDSCLANTSNADELLALIEDPQTWTDLTESTKKHVRKMLQLAPNTTTSA</sequence>
<dbReference type="PROSITE" id="PS50097">
    <property type="entry name" value="BTB"/>
    <property type="match status" value="1"/>
</dbReference>
<name>A0AAD4N3Y3_9BILA</name>
<dbReference type="CDD" id="cd00121">
    <property type="entry name" value="MATH"/>
    <property type="match status" value="1"/>
</dbReference>
<dbReference type="SUPFAM" id="SSF49599">
    <property type="entry name" value="TRAF domain-like"/>
    <property type="match status" value="1"/>
</dbReference>
<dbReference type="InterPro" id="IPR000210">
    <property type="entry name" value="BTB/POZ_dom"/>
</dbReference>
<dbReference type="AlphaFoldDB" id="A0AAD4N3Y3"/>
<feature type="domain" description="BTB" evidence="1">
    <location>
        <begin position="295"/>
        <end position="362"/>
    </location>
</feature>
<evidence type="ECO:0000313" key="3">
    <source>
        <dbReference type="Proteomes" id="UP001201812"/>
    </source>
</evidence>
<dbReference type="InterPro" id="IPR008974">
    <property type="entry name" value="TRAF-like"/>
</dbReference>
<dbReference type="Pfam" id="PF00651">
    <property type="entry name" value="BTB"/>
    <property type="match status" value="1"/>
</dbReference>
<comment type="caution">
    <text evidence="2">The sequence shown here is derived from an EMBL/GenBank/DDBJ whole genome shotgun (WGS) entry which is preliminary data.</text>
</comment>
<dbReference type="Gene3D" id="2.60.210.10">
    <property type="entry name" value="Apoptosis, Tumor Necrosis Factor Receptor Associated Protein 2, Chain A"/>
    <property type="match status" value="1"/>
</dbReference>
<dbReference type="InterPro" id="IPR002083">
    <property type="entry name" value="MATH/TRAF_dom"/>
</dbReference>
<dbReference type="PANTHER" id="PTHR22744:SF14">
    <property type="entry name" value="BTB DOMAIN-CONTAINING PROTEIN-RELATED"/>
    <property type="match status" value="1"/>
</dbReference>
<reference evidence="2" key="1">
    <citation type="submission" date="2022-01" db="EMBL/GenBank/DDBJ databases">
        <title>Genome Sequence Resource for Two Populations of Ditylenchus destructor, the Migratory Endoparasitic Phytonematode.</title>
        <authorList>
            <person name="Zhang H."/>
            <person name="Lin R."/>
            <person name="Xie B."/>
        </authorList>
    </citation>
    <scope>NUCLEOTIDE SEQUENCE</scope>
    <source>
        <strain evidence="2">BazhouSP</strain>
    </source>
</reference>
<dbReference type="PANTHER" id="PTHR22744">
    <property type="entry name" value="HELIX LOOP HELIX PROTEIN 21-RELATED"/>
    <property type="match status" value="1"/>
</dbReference>
<dbReference type="InterPro" id="IPR011333">
    <property type="entry name" value="SKP1/BTB/POZ_sf"/>
</dbReference>
<gene>
    <name evidence="2" type="ORF">DdX_08409</name>
</gene>
<protein>
    <submittedName>
        <fullName evidence="2">BTB/POZ domain-containing protein</fullName>
    </submittedName>
</protein>
<dbReference type="Pfam" id="PF22486">
    <property type="entry name" value="MATH_2"/>
    <property type="match status" value="1"/>
</dbReference>
<evidence type="ECO:0000259" key="1">
    <source>
        <dbReference type="PROSITE" id="PS50097"/>
    </source>
</evidence>
<dbReference type="SMART" id="SM00225">
    <property type="entry name" value="BTB"/>
    <property type="match status" value="1"/>
</dbReference>
<dbReference type="SUPFAM" id="SSF54695">
    <property type="entry name" value="POZ domain"/>
    <property type="match status" value="1"/>
</dbReference>
<dbReference type="Gene3D" id="3.30.710.10">
    <property type="entry name" value="Potassium Channel Kv1.1, Chain A"/>
    <property type="match status" value="1"/>
</dbReference>
<accession>A0AAD4N3Y3</accession>
<proteinExistence type="predicted"/>